<dbReference type="eggNOG" id="COG4113">
    <property type="taxonomic scope" value="Bacteria"/>
</dbReference>
<accession>I0IAF2</accession>
<evidence type="ECO:0000313" key="2">
    <source>
        <dbReference type="Proteomes" id="UP000007881"/>
    </source>
</evidence>
<name>I0IAF2_PHYMF</name>
<dbReference type="Gene3D" id="3.40.50.1010">
    <property type="entry name" value="5'-nuclease"/>
    <property type="match status" value="1"/>
</dbReference>
<dbReference type="CDD" id="cd09873">
    <property type="entry name" value="PIN_Pae0151-like"/>
    <property type="match status" value="1"/>
</dbReference>
<dbReference type="KEGG" id="phm:PSMK_00810"/>
<proteinExistence type="predicted"/>
<dbReference type="AlphaFoldDB" id="I0IAF2"/>
<dbReference type="EMBL" id="AP012338">
    <property type="protein sequence ID" value="BAM02240.1"/>
    <property type="molecule type" value="Genomic_DNA"/>
</dbReference>
<dbReference type="InterPro" id="IPR044153">
    <property type="entry name" value="PIN_Pae0151-like"/>
</dbReference>
<organism evidence="1 2">
    <name type="scientific">Phycisphaera mikurensis (strain NBRC 102666 / KCTC 22515 / FYK2301M01)</name>
    <dbReference type="NCBI Taxonomy" id="1142394"/>
    <lineage>
        <taxon>Bacteria</taxon>
        <taxon>Pseudomonadati</taxon>
        <taxon>Planctomycetota</taxon>
        <taxon>Phycisphaerae</taxon>
        <taxon>Phycisphaerales</taxon>
        <taxon>Phycisphaeraceae</taxon>
        <taxon>Phycisphaera</taxon>
    </lineage>
</organism>
<keyword evidence="2" id="KW-1185">Reference proteome</keyword>
<evidence type="ECO:0000313" key="1">
    <source>
        <dbReference type="EMBL" id="BAM02240.1"/>
    </source>
</evidence>
<protein>
    <recommendedName>
        <fullName evidence="3">PIN domain-containing protein</fullName>
    </recommendedName>
</protein>
<dbReference type="Proteomes" id="UP000007881">
    <property type="component" value="Chromosome"/>
</dbReference>
<reference evidence="1 2" key="1">
    <citation type="submission" date="2012-02" db="EMBL/GenBank/DDBJ databases">
        <title>Complete genome sequence of Phycisphaera mikurensis NBRC 102666.</title>
        <authorList>
            <person name="Ankai A."/>
            <person name="Hosoyama A."/>
            <person name="Terui Y."/>
            <person name="Sekine M."/>
            <person name="Fukai R."/>
            <person name="Kato Y."/>
            <person name="Nakamura S."/>
            <person name="Yamada-Narita S."/>
            <person name="Kawakoshi A."/>
            <person name="Fukunaga Y."/>
            <person name="Yamazaki S."/>
            <person name="Fujita N."/>
        </authorList>
    </citation>
    <scope>NUCLEOTIDE SEQUENCE [LARGE SCALE GENOMIC DNA]</scope>
    <source>
        <strain evidence="2">NBRC 102666 / KCTC 22515 / FYK2301M01</strain>
    </source>
</reference>
<sequence length="100" mass="10790">MKPWIIWYGVRNVLLADEPRGRVEPVFTDVLLAGPGDLPLRMKPSSACVGVVALSRRFGLFAYDAAWLDVADRHGVAPATPDKKLAAAARSLDSAAVFRA</sequence>
<evidence type="ECO:0008006" key="3">
    <source>
        <dbReference type="Google" id="ProtNLM"/>
    </source>
</evidence>
<dbReference type="HOGENOM" id="CLU_2303320_0_0_0"/>
<gene>
    <name evidence="1" type="ordered locus">PSMK_00810</name>
</gene>